<feature type="chain" id="PRO_5046033026" description="Lipoprotein" evidence="7">
    <location>
        <begin position="27"/>
        <end position="280"/>
    </location>
</feature>
<comment type="subcellular location">
    <subcellularLocation>
        <location evidence="1">Membrane</location>
        <topology evidence="1">Lipid-anchor</topology>
    </subcellularLocation>
</comment>
<dbReference type="PIRSF" id="PIRSF002854">
    <property type="entry name" value="MetQ"/>
    <property type="match status" value="1"/>
</dbReference>
<keyword evidence="5 6" id="KW-0449">Lipoprotein</keyword>
<protein>
    <recommendedName>
        <fullName evidence="6">Lipoprotein</fullName>
    </recommendedName>
</protein>
<feature type="signal peptide" evidence="7">
    <location>
        <begin position="1"/>
        <end position="26"/>
    </location>
</feature>
<keyword evidence="3" id="KW-0472">Membrane</keyword>
<dbReference type="PANTHER" id="PTHR30429:SF0">
    <property type="entry name" value="METHIONINE-BINDING LIPOPROTEIN METQ"/>
    <property type="match status" value="1"/>
</dbReference>
<evidence type="ECO:0000256" key="2">
    <source>
        <dbReference type="ARBA" id="ARBA00022729"/>
    </source>
</evidence>
<dbReference type="PANTHER" id="PTHR30429">
    <property type="entry name" value="D-METHIONINE-BINDING LIPOPROTEIN METQ"/>
    <property type="match status" value="1"/>
</dbReference>
<evidence type="ECO:0000256" key="3">
    <source>
        <dbReference type="ARBA" id="ARBA00023136"/>
    </source>
</evidence>
<dbReference type="RefSeq" id="WP_186860968.1">
    <property type="nucleotide sequence ID" value="NZ_JACOOO010000042.1"/>
</dbReference>
<comment type="similarity">
    <text evidence="6">Belongs to the nlpA lipoprotein family.</text>
</comment>
<dbReference type="Gene3D" id="3.40.190.10">
    <property type="entry name" value="Periplasmic binding protein-like II"/>
    <property type="match status" value="2"/>
</dbReference>
<dbReference type="EMBL" id="JACOOO010000042">
    <property type="protein sequence ID" value="MBC5630725.1"/>
    <property type="molecule type" value="Genomic_DNA"/>
</dbReference>
<dbReference type="Proteomes" id="UP000596929">
    <property type="component" value="Unassembled WGS sequence"/>
</dbReference>
<reference evidence="8 9" key="1">
    <citation type="submission" date="2020-08" db="EMBL/GenBank/DDBJ databases">
        <title>Genome public.</title>
        <authorList>
            <person name="Liu C."/>
            <person name="Sun Q."/>
        </authorList>
    </citation>
    <scope>NUCLEOTIDE SEQUENCE [LARGE SCALE GENOMIC DNA]</scope>
    <source>
        <strain evidence="8 9">NSJ-6</strain>
    </source>
</reference>
<evidence type="ECO:0000313" key="9">
    <source>
        <dbReference type="Proteomes" id="UP000596929"/>
    </source>
</evidence>
<evidence type="ECO:0000256" key="7">
    <source>
        <dbReference type="SAM" id="SignalP"/>
    </source>
</evidence>
<accession>A0ABR7DI04</accession>
<evidence type="ECO:0000256" key="1">
    <source>
        <dbReference type="ARBA" id="ARBA00004635"/>
    </source>
</evidence>
<keyword evidence="2 7" id="KW-0732">Signal</keyword>
<name>A0ABR7DI04_9CLOT</name>
<dbReference type="Pfam" id="PF03180">
    <property type="entry name" value="Lipoprotein_9"/>
    <property type="match status" value="1"/>
</dbReference>
<evidence type="ECO:0000256" key="5">
    <source>
        <dbReference type="ARBA" id="ARBA00023288"/>
    </source>
</evidence>
<keyword evidence="4" id="KW-0564">Palmitate</keyword>
<keyword evidence="9" id="KW-1185">Reference proteome</keyword>
<proteinExistence type="inferred from homology"/>
<evidence type="ECO:0000256" key="6">
    <source>
        <dbReference type="PIRNR" id="PIRNR002854"/>
    </source>
</evidence>
<comment type="caution">
    <text evidence="8">The sequence shown here is derived from an EMBL/GenBank/DDBJ whole genome shotgun (WGS) entry which is preliminary data.</text>
</comment>
<gene>
    <name evidence="8" type="ORF">H8S20_17875</name>
</gene>
<organism evidence="8 9">
    <name type="scientific">Clostridium hominis</name>
    <dbReference type="NCBI Taxonomy" id="2763036"/>
    <lineage>
        <taxon>Bacteria</taxon>
        <taxon>Bacillati</taxon>
        <taxon>Bacillota</taxon>
        <taxon>Clostridia</taxon>
        <taxon>Eubacteriales</taxon>
        <taxon>Clostridiaceae</taxon>
        <taxon>Clostridium</taxon>
    </lineage>
</organism>
<dbReference type="InterPro" id="IPR004872">
    <property type="entry name" value="Lipoprotein_NlpA"/>
</dbReference>
<evidence type="ECO:0000313" key="8">
    <source>
        <dbReference type="EMBL" id="MBC5630725.1"/>
    </source>
</evidence>
<sequence>MKRNKRLVAITLAATLSLGVVGCASKGGESLETDTKNITVGVCPGPYGDMVKECIAPYLEANGYEVEVKEFSDYIQPDKALNNREIDTNLMQHTVYLEKFSADNNLDISAVISVPTAGMGIFSNNLNSLSELGEGGKVAIPNDPSNLARALTLLETQGLIKIDSNVDDTKATKNDITENSKNLEFLEVEAAQLARSISSADIALVPGNYAIASGLDFAEALAIEELSEEYKNVVAVRTEDLDKDLGKDLKEAVESEEFRNAIESGKYKDFNKPEWYVNAN</sequence>
<dbReference type="PROSITE" id="PS51257">
    <property type="entry name" value="PROKAR_LIPOPROTEIN"/>
    <property type="match status" value="1"/>
</dbReference>
<dbReference type="SUPFAM" id="SSF53850">
    <property type="entry name" value="Periplasmic binding protein-like II"/>
    <property type="match status" value="1"/>
</dbReference>
<evidence type="ECO:0000256" key="4">
    <source>
        <dbReference type="ARBA" id="ARBA00023139"/>
    </source>
</evidence>